<dbReference type="Pfam" id="PF13359">
    <property type="entry name" value="DDE_Tnp_4"/>
    <property type="match status" value="1"/>
</dbReference>
<evidence type="ECO:0000313" key="9">
    <source>
        <dbReference type="EMBL" id="WAR20567.1"/>
    </source>
</evidence>
<accession>A0ABY7FG38</accession>
<dbReference type="InterPro" id="IPR045249">
    <property type="entry name" value="HARBI1-like"/>
</dbReference>
<keyword evidence="6" id="KW-0378">Hydrolase</keyword>
<dbReference type="InterPro" id="IPR027806">
    <property type="entry name" value="HARBI1_dom"/>
</dbReference>
<evidence type="ECO:0000256" key="7">
    <source>
        <dbReference type="ARBA" id="ARBA00023242"/>
    </source>
</evidence>
<evidence type="ECO:0000256" key="4">
    <source>
        <dbReference type="ARBA" id="ARBA00022722"/>
    </source>
</evidence>
<sequence length="325" mass="36790">MADGRNPRHRLPRNFRDRVDLLNNLNDNEVKVKYRLSRQQIIDLHDLIEDDIKPRTMRSRAIQAMTKVVDAINQCVNNIKFPTTQADLASIKQKFYQVARMPNCIGAVDGTLIPIIAPRVREDIYVCRKGYHAINVQAVVTPDMRFTDVVAQWPGSTHDNTIFENCGLKAWVEANNVGWLIGDAGYALKPNMLTPKANPAYDPTGKCIQLGTQPYQNESPIDNTFEMEDAYRFGKKNHIPLDVMYNLEVQLYIKICLHKTGGFFQITPEKAAKVFVVCAKLHNMCIDDAVVFDGQIHVAPDNAPPYIGALDPNAQRDRRAIIARF</sequence>
<dbReference type="PANTHER" id="PTHR22930">
    <property type="match status" value="1"/>
</dbReference>
<name>A0ABY7FG38_MYAAR</name>
<keyword evidence="10" id="KW-1185">Reference proteome</keyword>
<evidence type="ECO:0000256" key="2">
    <source>
        <dbReference type="ARBA" id="ARBA00004123"/>
    </source>
</evidence>
<comment type="similarity">
    <text evidence="3">Belongs to the HARBI1 family.</text>
</comment>
<evidence type="ECO:0000259" key="8">
    <source>
        <dbReference type="Pfam" id="PF13359"/>
    </source>
</evidence>
<comment type="subcellular location">
    <subcellularLocation>
        <location evidence="2">Nucleus</location>
    </subcellularLocation>
</comment>
<organism evidence="9 10">
    <name type="scientific">Mya arenaria</name>
    <name type="common">Soft-shell clam</name>
    <dbReference type="NCBI Taxonomy" id="6604"/>
    <lineage>
        <taxon>Eukaryota</taxon>
        <taxon>Metazoa</taxon>
        <taxon>Spiralia</taxon>
        <taxon>Lophotrochozoa</taxon>
        <taxon>Mollusca</taxon>
        <taxon>Bivalvia</taxon>
        <taxon>Autobranchia</taxon>
        <taxon>Heteroconchia</taxon>
        <taxon>Euheterodonta</taxon>
        <taxon>Imparidentia</taxon>
        <taxon>Neoheterodontei</taxon>
        <taxon>Myida</taxon>
        <taxon>Myoidea</taxon>
        <taxon>Myidae</taxon>
        <taxon>Mya</taxon>
    </lineage>
</organism>
<evidence type="ECO:0000256" key="5">
    <source>
        <dbReference type="ARBA" id="ARBA00022723"/>
    </source>
</evidence>
<evidence type="ECO:0000313" key="10">
    <source>
        <dbReference type="Proteomes" id="UP001164746"/>
    </source>
</evidence>
<dbReference type="PANTHER" id="PTHR22930:SF85">
    <property type="entry name" value="GH03217P-RELATED"/>
    <property type="match status" value="1"/>
</dbReference>
<dbReference type="EMBL" id="CP111022">
    <property type="protein sequence ID" value="WAR20567.1"/>
    <property type="molecule type" value="Genomic_DNA"/>
</dbReference>
<comment type="cofactor">
    <cofactor evidence="1">
        <name>a divalent metal cation</name>
        <dbReference type="ChEBI" id="CHEBI:60240"/>
    </cofactor>
</comment>
<dbReference type="Proteomes" id="UP001164746">
    <property type="component" value="Chromosome 11"/>
</dbReference>
<keyword evidence="7" id="KW-0539">Nucleus</keyword>
<evidence type="ECO:0000256" key="3">
    <source>
        <dbReference type="ARBA" id="ARBA00006958"/>
    </source>
</evidence>
<proteinExistence type="inferred from homology"/>
<evidence type="ECO:0000256" key="6">
    <source>
        <dbReference type="ARBA" id="ARBA00022801"/>
    </source>
</evidence>
<keyword evidence="4" id="KW-0540">Nuclease</keyword>
<gene>
    <name evidence="9" type="ORF">MAR_002405</name>
</gene>
<feature type="domain" description="DDE Tnp4" evidence="8">
    <location>
        <begin position="108"/>
        <end position="283"/>
    </location>
</feature>
<reference evidence="9" key="1">
    <citation type="submission" date="2022-11" db="EMBL/GenBank/DDBJ databases">
        <title>Centuries of genome instability and evolution in soft-shell clam transmissible cancer (bioRxiv).</title>
        <authorList>
            <person name="Hart S.F.M."/>
            <person name="Yonemitsu M.A."/>
            <person name="Giersch R.M."/>
            <person name="Beal B.F."/>
            <person name="Arriagada G."/>
            <person name="Davis B.W."/>
            <person name="Ostrander E.A."/>
            <person name="Goff S.P."/>
            <person name="Metzger M.J."/>
        </authorList>
    </citation>
    <scope>NUCLEOTIDE SEQUENCE</scope>
    <source>
        <strain evidence="9">MELC-2E11</strain>
        <tissue evidence="9">Siphon/mantle</tissue>
    </source>
</reference>
<evidence type="ECO:0000256" key="1">
    <source>
        <dbReference type="ARBA" id="ARBA00001968"/>
    </source>
</evidence>
<keyword evidence="5" id="KW-0479">Metal-binding</keyword>
<protein>
    <submittedName>
        <fullName evidence="9">HARB1-like protein</fullName>
    </submittedName>
</protein>